<feature type="transmembrane region" description="Helical" evidence="2">
    <location>
        <begin position="218"/>
        <end position="240"/>
    </location>
</feature>
<dbReference type="PANTHER" id="PTHR40761">
    <property type="entry name" value="CONSERVED INTEGRAL MEMBRANE ALANINE VALINE AND LEUCINE RICH PROTEIN-RELATED"/>
    <property type="match status" value="1"/>
</dbReference>
<evidence type="ECO:0000256" key="1">
    <source>
        <dbReference type="SAM" id="MobiDB-lite"/>
    </source>
</evidence>
<accession>A0ABP7EAF6</accession>
<organism evidence="3 4">
    <name type="scientific">Terrabacter ginsenosidimutans</name>
    <dbReference type="NCBI Taxonomy" id="490575"/>
    <lineage>
        <taxon>Bacteria</taxon>
        <taxon>Bacillati</taxon>
        <taxon>Actinomycetota</taxon>
        <taxon>Actinomycetes</taxon>
        <taxon>Micrococcales</taxon>
        <taxon>Intrasporangiaceae</taxon>
        <taxon>Terrabacter</taxon>
    </lineage>
</organism>
<name>A0ABP7EAF6_9MICO</name>
<feature type="transmembrane region" description="Helical" evidence="2">
    <location>
        <begin position="189"/>
        <end position="212"/>
    </location>
</feature>
<keyword evidence="2" id="KW-0472">Membrane</keyword>
<evidence type="ECO:0000256" key="2">
    <source>
        <dbReference type="SAM" id="Phobius"/>
    </source>
</evidence>
<dbReference type="PANTHER" id="PTHR40761:SF1">
    <property type="entry name" value="CONSERVED INTEGRAL MEMBRANE ALANINE VALINE AND LEUCINE RICH PROTEIN-RELATED"/>
    <property type="match status" value="1"/>
</dbReference>
<dbReference type="EMBL" id="BAABDC010000007">
    <property type="protein sequence ID" value="GAA3716413.1"/>
    <property type="molecule type" value="Genomic_DNA"/>
</dbReference>
<feature type="transmembrane region" description="Helical" evidence="2">
    <location>
        <begin position="46"/>
        <end position="66"/>
    </location>
</feature>
<evidence type="ECO:0000313" key="3">
    <source>
        <dbReference type="EMBL" id="GAA3716413.1"/>
    </source>
</evidence>
<feature type="transmembrane region" description="Helical" evidence="2">
    <location>
        <begin position="157"/>
        <end position="177"/>
    </location>
</feature>
<feature type="transmembrane region" description="Helical" evidence="2">
    <location>
        <begin position="132"/>
        <end position="151"/>
    </location>
</feature>
<dbReference type="RefSeq" id="WP_425582850.1">
    <property type="nucleotide sequence ID" value="NZ_BAABDC010000007.1"/>
</dbReference>
<feature type="compositionally biased region" description="Low complexity" evidence="1">
    <location>
        <begin position="286"/>
        <end position="297"/>
    </location>
</feature>
<proteinExistence type="predicted"/>
<keyword evidence="4" id="KW-1185">Reference proteome</keyword>
<evidence type="ECO:0008006" key="5">
    <source>
        <dbReference type="Google" id="ProtNLM"/>
    </source>
</evidence>
<keyword evidence="2" id="KW-1133">Transmembrane helix</keyword>
<sequence>MTLGLLGALLAALAYGAGTVLQAVGVRRAGALPAGTPVSGRVRAGWPYAVGLALDAVGFLASVAALRTLPLFLVESAVASSVAVTAVLSVVVLHVRLGAGEVVALIAVGAGLTGLALAAAEGPAVQPGAATSWWLLAAAVLVAVLLGLGIVDADRRRGAVLLSVAAGLGFGGVGVAARLLEVPSPVWKLAASGLAWALVGHAALATVAYGLALARGRVTTVAALTFATETVVPAAVGLVALGDRVAAGRAPLAAVAFVATLAGCIALAGRSEPTDIHPAHTPPGAGPAEDGPGASPARQDASRDRDAGSPTPQALDLFLDLLIGRLVDDVGVHGVRHEPDAPAGDDEDGPEEARPRHGPDEDEHGVDERVEEQVGAEVGLLLQPPERSAAQLVLRDGAVDSRVGRIRLGYDRDLVRGHGAHRSFAGRRAAGPHGSLPPV</sequence>
<evidence type="ECO:0000313" key="4">
    <source>
        <dbReference type="Proteomes" id="UP001501468"/>
    </source>
</evidence>
<feature type="region of interest" description="Disordered" evidence="1">
    <location>
        <begin position="334"/>
        <end position="366"/>
    </location>
</feature>
<feature type="transmembrane region" description="Helical" evidence="2">
    <location>
        <begin position="78"/>
        <end position="96"/>
    </location>
</feature>
<comment type="caution">
    <text evidence="3">The sequence shown here is derived from an EMBL/GenBank/DDBJ whole genome shotgun (WGS) entry which is preliminary data.</text>
</comment>
<dbReference type="Proteomes" id="UP001501468">
    <property type="component" value="Unassembled WGS sequence"/>
</dbReference>
<protein>
    <recommendedName>
        <fullName evidence="5">DMT family transporter</fullName>
    </recommendedName>
</protein>
<reference evidence="4" key="1">
    <citation type="journal article" date="2019" name="Int. J. Syst. Evol. Microbiol.">
        <title>The Global Catalogue of Microorganisms (GCM) 10K type strain sequencing project: providing services to taxonomists for standard genome sequencing and annotation.</title>
        <authorList>
            <consortium name="The Broad Institute Genomics Platform"/>
            <consortium name="The Broad Institute Genome Sequencing Center for Infectious Disease"/>
            <person name="Wu L."/>
            <person name="Ma J."/>
        </authorList>
    </citation>
    <scope>NUCLEOTIDE SEQUENCE [LARGE SCALE GENOMIC DNA]</scope>
    <source>
        <strain evidence="4">JCM 17125</strain>
    </source>
</reference>
<feature type="region of interest" description="Disordered" evidence="1">
    <location>
        <begin position="273"/>
        <end position="311"/>
    </location>
</feature>
<feature type="transmembrane region" description="Helical" evidence="2">
    <location>
        <begin position="102"/>
        <end position="120"/>
    </location>
</feature>
<feature type="transmembrane region" description="Helical" evidence="2">
    <location>
        <begin position="252"/>
        <end position="269"/>
    </location>
</feature>
<gene>
    <name evidence="3" type="ORF">GCM10022399_36330</name>
</gene>
<keyword evidence="2" id="KW-0812">Transmembrane</keyword>